<dbReference type="InterPro" id="IPR014202">
    <property type="entry name" value="Spore_II_R"/>
</dbReference>
<accession>A0ABW4KR56</accession>
<dbReference type="Pfam" id="PF09551">
    <property type="entry name" value="Spore_II_R"/>
    <property type="match status" value="1"/>
</dbReference>
<organism evidence="2 3">
    <name type="scientific">Siminovitchia sediminis</name>
    <dbReference type="NCBI Taxonomy" id="1274353"/>
    <lineage>
        <taxon>Bacteria</taxon>
        <taxon>Bacillati</taxon>
        <taxon>Bacillota</taxon>
        <taxon>Bacilli</taxon>
        <taxon>Bacillales</taxon>
        <taxon>Bacillaceae</taxon>
        <taxon>Siminovitchia</taxon>
    </lineage>
</organism>
<dbReference type="RefSeq" id="WP_380776427.1">
    <property type="nucleotide sequence ID" value="NZ_JBHUEO010000116.1"/>
</dbReference>
<name>A0ABW4KR56_9BACI</name>
<proteinExistence type="predicted"/>
<sequence length="232" mass="26303">MRKYSKQKFYQTYIASLYILILILGAVVNVYVPETESAAAEQMVVIPEEAIRLRILANSDSEKDQEVKRAVRDAVTQKIDEWVEQLTSLEEAREIISSRLPELESIAREELEKKGLDYSVTIDFGNVQFPTKLYGQYLYPAGTYEAVLITLGEGTGANWWCVLFPPLCFLDFSNSTAVKEGVEEEASQLDETVMTEEIKDEPLPETKPVIVGEEEEEVEVKFFLKELFGGLL</sequence>
<evidence type="ECO:0000256" key="1">
    <source>
        <dbReference type="SAM" id="Phobius"/>
    </source>
</evidence>
<protein>
    <submittedName>
        <fullName evidence="2">Stage II sporulation protein R</fullName>
    </submittedName>
</protein>
<evidence type="ECO:0000313" key="3">
    <source>
        <dbReference type="Proteomes" id="UP001597301"/>
    </source>
</evidence>
<gene>
    <name evidence="2" type="primary">spoIIR</name>
    <name evidence="2" type="ORF">ACFSCZ_18820</name>
</gene>
<keyword evidence="1" id="KW-1133">Transmembrane helix</keyword>
<reference evidence="3" key="1">
    <citation type="journal article" date="2019" name="Int. J. Syst. Evol. Microbiol.">
        <title>The Global Catalogue of Microorganisms (GCM) 10K type strain sequencing project: providing services to taxonomists for standard genome sequencing and annotation.</title>
        <authorList>
            <consortium name="The Broad Institute Genomics Platform"/>
            <consortium name="The Broad Institute Genome Sequencing Center for Infectious Disease"/>
            <person name="Wu L."/>
            <person name="Ma J."/>
        </authorList>
    </citation>
    <scope>NUCLEOTIDE SEQUENCE [LARGE SCALE GENOMIC DNA]</scope>
    <source>
        <strain evidence="3">CGMCC 1.12295</strain>
    </source>
</reference>
<keyword evidence="3" id="KW-1185">Reference proteome</keyword>
<keyword evidence="1" id="KW-0472">Membrane</keyword>
<dbReference type="Proteomes" id="UP001597301">
    <property type="component" value="Unassembled WGS sequence"/>
</dbReference>
<keyword evidence="1" id="KW-0812">Transmembrane</keyword>
<evidence type="ECO:0000313" key="2">
    <source>
        <dbReference type="EMBL" id="MFD1708730.1"/>
    </source>
</evidence>
<dbReference type="NCBIfam" id="TIGR02837">
    <property type="entry name" value="spore_II_R"/>
    <property type="match status" value="1"/>
</dbReference>
<comment type="caution">
    <text evidence="2">The sequence shown here is derived from an EMBL/GenBank/DDBJ whole genome shotgun (WGS) entry which is preliminary data.</text>
</comment>
<dbReference type="EMBL" id="JBHUEO010000116">
    <property type="protein sequence ID" value="MFD1708730.1"/>
    <property type="molecule type" value="Genomic_DNA"/>
</dbReference>
<feature type="transmembrane region" description="Helical" evidence="1">
    <location>
        <begin position="12"/>
        <end position="32"/>
    </location>
</feature>